<feature type="region of interest" description="Disordered" evidence="8">
    <location>
        <begin position="328"/>
        <end position="365"/>
    </location>
</feature>
<keyword evidence="5 7" id="KW-1133">Transmembrane helix</keyword>
<evidence type="ECO:0000256" key="1">
    <source>
        <dbReference type="ARBA" id="ARBA00004651"/>
    </source>
</evidence>
<dbReference type="InterPro" id="IPR010920">
    <property type="entry name" value="LSM_dom_sf"/>
</dbReference>
<dbReference type="InterPro" id="IPR045275">
    <property type="entry name" value="MscS_archaea/bacteria_type"/>
</dbReference>
<dbReference type="GO" id="GO:0005886">
    <property type="term" value="C:plasma membrane"/>
    <property type="evidence" value="ECO:0007669"/>
    <property type="project" value="UniProtKB-SubCell"/>
</dbReference>
<evidence type="ECO:0000256" key="4">
    <source>
        <dbReference type="ARBA" id="ARBA00022692"/>
    </source>
</evidence>
<evidence type="ECO:0000256" key="2">
    <source>
        <dbReference type="ARBA" id="ARBA00008017"/>
    </source>
</evidence>
<dbReference type="InterPro" id="IPR011014">
    <property type="entry name" value="MscS_channel_TM-2"/>
</dbReference>
<evidence type="ECO:0000259" key="9">
    <source>
        <dbReference type="Pfam" id="PF00924"/>
    </source>
</evidence>
<dbReference type="OrthoDB" id="9799209at2"/>
<gene>
    <name evidence="11" type="ORF">FJU11_04910</name>
</gene>
<keyword evidence="7" id="KW-0813">Transport</keyword>
<evidence type="ECO:0000313" key="12">
    <source>
        <dbReference type="Proteomes" id="UP000320314"/>
    </source>
</evidence>
<evidence type="ECO:0000256" key="7">
    <source>
        <dbReference type="RuleBase" id="RU369025"/>
    </source>
</evidence>
<keyword evidence="6 7" id="KW-0472">Membrane</keyword>
<dbReference type="InterPro" id="IPR049278">
    <property type="entry name" value="MS_channel_C"/>
</dbReference>
<dbReference type="InterPro" id="IPR023408">
    <property type="entry name" value="MscS_beta-dom_sf"/>
</dbReference>
<keyword evidence="7" id="KW-0406">Ion transport</keyword>
<keyword evidence="3" id="KW-1003">Cell membrane</keyword>
<feature type="domain" description="Mechanosensitive ion channel MscS C-terminal" evidence="10">
    <location>
        <begin position="231"/>
        <end position="313"/>
    </location>
</feature>
<dbReference type="PANTHER" id="PTHR30221">
    <property type="entry name" value="SMALL-CONDUCTANCE MECHANOSENSITIVE CHANNEL"/>
    <property type="match status" value="1"/>
</dbReference>
<proteinExistence type="inferred from homology"/>
<protein>
    <recommendedName>
        <fullName evidence="7">Small-conductance mechanosensitive channel</fullName>
    </recommendedName>
</protein>
<sequence length="365" mass="40597">MTATFRRFGRYVASVIYRWHPLEVGRVAQRQLDAAAGHGAPQTMGQAMDLDPAFVWTKVEHWIVGFQRLLPNIVVAIVIFVLFIAAGWAIGRIFDAWARRRQRINLGEVLGSFLKWIVILFGLLVALTIVIPSLRPGDLVAGLGIGSVAFGFAFKDILQNWLAGLLLLIRQPFQVGDQIVINGYEGTVDWIETRATIITTYDRRRVIIPNADVYSNAVTVNTAHEIRRSQYDIGIGYGDSIEEARAVILAAIAEIGEVESDPAPEVLVVDLAASAVVVRARWWTNSTRTDVVHAQARVLESVKKALDAARIDMPFDTQVLLFHDQTEEADGKRGVQREGWPAAAGRTPARTRDDTHREQPQDRFA</sequence>
<feature type="domain" description="Mechanosensitive ion channel MscS" evidence="9">
    <location>
        <begin position="156"/>
        <end position="218"/>
    </location>
</feature>
<feature type="transmembrane region" description="Helical" evidence="7">
    <location>
        <begin position="69"/>
        <end position="91"/>
    </location>
</feature>
<organism evidence="11 12">
    <name type="scientific">Pararhizobium mangrovi</name>
    <dbReference type="NCBI Taxonomy" id="2590452"/>
    <lineage>
        <taxon>Bacteria</taxon>
        <taxon>Pseudomonadati</taxon>
        <taxon>Pseudomonadota</taxon>
        <taxon>Alphaproteobacteria</taxon>
        <taxon>Hyphomicrobiales</taxon>
        <taxon>Rhizobiaceae</taxon>
        <taxon>Rhizobium/Agrobacterium group</taxon>
        <taxon>Pararhizobium</taxon>
    </lineage>
</organism>
<evidence type="ECO:0000256" key="3">
    <source>
        <dbReference type="ARBA" id="ARBA00022475"/>
    </source>
</evidence>
<dbReference type="Gene3D" id="1.10.287.1260">
    <property type="match status" value="1"/>
</dbReference>
<dbReference type="GO" id="GO:0008381">
    <property type="term" value="F:mechanosensitive monoatomic ion channel activity"/>
    <property type="evidence" value="ECO:0007669"/>
    <property type="project" value="InterPro"/>
</dbReference>
<dbReference type="SUPFAM" id="SSF82861">
    <property type="entry name" value="Mechanosensitive channel protein MscS (YggB), transmembrane region"/>
    <property type="match status" value="1"/>
</dbReference>
<dbReference type="Gene3D" id="2.30.30.60">
    <property type="match status" value="1"/>
</dbReference>
<keyword evidence="7" id="KW-0997">Cell inner membrane</keyword>
<accession>A0A506U7M6</accession>
<feature type="transmembrane region" description="Helical" evidence="7">
    <location>
        <begin position="112"/>
        <end position="133"/>
    </location>
</feature>
<comment type="subcellular location">
    <subcellularLocation>
        <location evidence="7">Cell inner membrane</location>
        <topology evidence="7">Multi-pass membrane protein</topology>
    </subcellularLocation>
    <subcellularLocation>
        <location evidence="1">Cell membrane</location>
        <topology evidence="1">Multi-pass membrane protein</topology>
    </subcellularLocation>
</comment>
<evidence type="ECO:0000256" key="5">
    <source>
        <dbReference type="ARBA" id="ARBA00022989"/>
    </source>
</evidence>
<keyword evidence="7" id="KW-0407">Ion channel</keyword>
<comment type="subunit">
    <text evidence="7">Homoheptamer.</text>
</comment>
<dbReference type="AlphaFoldDB" id="A0A506U7M6"/>
<dbReference type="SUPFAM" id="SSF50182">
    <property type="entry name" value="Sm-like ribonucleoproteins"/>
    <property type="match status" value="1"/>
</dbReference>
<comment type="caution">
    <text evidence="7">Lacks conserved residue(s) required for the propagation of feature annotation.</text>
</comment>
<dbReference type="Gene3D" id="3.30.70.100">
    <property type="match status" value="1"/>
</dbReference>
<evidence type="ECO:0000313" key="11">
    <source>
        <dbReference type="EMBL" id="TPW30353.1"/>
    </source>
</evidence>
<dbReference type="PANTHER" id="PTHR30221:SF1">
    <property type="entry name" value="SMALL-CONDUCTANCE MECHANOSENSITIVE CHANNEL"/>
    <property type="match status" value="1"/>
</dbReference>
<feature type="compositionally biased region" description="Basic and acidic residues" evidence="8">
    <location>
        <begin position="350"/>
        <end position="365"/>
    </location>
</feature>
<dbReference type="InterPro" id="IPR006685">
    <property type="entry name" value="MscS_channel_2nd"/>
</dbReference>
<evidence type="ECO:0000256" key="6">
    <source>
        <dbReference type="ARBA" id="ARBA00023136"/>
    </source>
</evidence>
<dbReference type="SUPFAM" id="SSF82689">
    <property type="entry name" value="Mechanosensitive channel protein MscS (YggB), C-terminal domain"/>
    <property type="match status" value="1"/>
</dbReference>
<dbReference type="Pfam" id="PF00924">
    <property type="entry name" value="MS_channel_2nd"/>
    <property type="match status" value="1"/>
</dbReference>
<comment type="similarity">
    <text evidence="2 7">Belongs to the MscS (TC 1.A.23) family.</text>
</comment>
<evidence type="ECO:0000259" key="10">
    <source>
        <dbReference type="Pfam" id="PF21082"/>
    </source>
</evidence>
<comment type="function">
    <text evidence="7">Mechanosensitive channel that participates in the regulation of osmotic pressure changes within the cell, opening in response to stretch forces in the membrane lipid bilayer, without the need for other proteins. Contributes to normal resistance to hypoosmotic shock. Forms an ion channel of 1.0 nanosiemens conductance with a slight preference for anions.</text>
</comment>
<keyword evidence="12" id="KW-1185">Reference proteome</keyword>
<keyword evidence="4 7" id="KW-0812">Transmembrane</keyword>
<dbReference type="Proteomes" id="UP000320314">
    <property type="component" value="Unassembled WGS sequence"/>
</dbReference>
<dbReference type="EMBL" id="VHLH01000006">
    <property type="protein sequence ID" value="TPW30353.1"/>
    <property type="molecule type" value="Genomic_DNA"/>
</dbReference>
<comment type="caution">
    <text evidence="11">The sequence shown here is derived from an EMBL/GenBank/DDBJ whole genome shotgun (WGS) entry which is preliminary data.</text>
</comment>
<dbReference type="InterPro" id="IPR011066">
    <property type="entry name" value="MscS_channel_C_sf"/>
</dbReference>
<evidence type="ECO:0000256" key="8">
    <source>
        <dbReference type="SAM" id="MobiDB-lite"/>
    </source>
</evidence>
<dbReference type="Pfam" id="PF21082">
    <property type="entry name" value="MS_channel_3rd"/>
    <property type="match status" value="1"/>
</dbReference>
<name>A0A506U7M6_9HYPH</name>
<reference evidence="11 12" key="1">
    <citation type="submission" date="2019-06" db="EMBL/GenBank/DDBJ databases">
        <authorList>
            <person name="Li M."/>
        </authorList>
    </citation>
    <scope>NUCLEOTIDE SEQUENCE [LARGE SCALE GENOMIC DNA]</scope>
    <source>
        <strain evidence="11 12">BGMRC6574</strain>
    </source>
</reference>